<proteinExistence type="predicted"/>
<organism evidence="2 3">
    <name type="scientific">Puccinia graminis f. sp. tritici (strain CRL 75-36-700-3 / race SCCL)</name>
    <name type="common">Black stem rust fungus</name>
    <dbReference type="NCBI Taxonomy" id="418459"/>
    <lineage>
        <taxon>Eukaryota</taxon>
        <taxon>Fungi</taxon>
        <taxon>Dikarya</taxon>
        <taxon>Basidiomycota</taxon>
        <taxon>Pucciniomycotina</taxon>
        <taxon>Pucciniomycetes</taxon>
        <taxon>Pucciniales</taxon>
        <taxon>Pucciniaceae</taxon>
        <taxon>Puccinia</taxon>
    </lineage>
</organism>
<dbReference type="OrthoDB" id="2509616at2759"/>
<name>E3KCV9_PUCGT</name>
<dbReference type="HOGENOM" id="CLU_044507_0_0_1"/>
<reference evidence="3" key="2">
    <citation type="journal article" date="2011" name="Proc. Natl. Acad. Sci. U.S.A.">
        <title>Obligate biotrophy features unraveled by the genomic analysis of rust fungi.</title>
        <authorList>
            <person name="Duplessis S."/>
            <person name="Cuomo C.A."/>
            <person name="Lin Y.-C."/>
            <person name="Aerts A."/>
            <person name="Tisserant E."/>
            <person name="Veneault-Fourrey C."/>
            <person name="Joly D.L."/>
            <person name="Hacquard S."/>
            <person name="Amselem J."/>
            <person name="Cantarel B.L."/>
            <person name="Chiu R."/>
            <person name="Coutinho P.M."/>
            <person name="Feau N."/>
            <person name="Field M."/>
            <person name="Frey P."/>
            <person name="Gelhaye E."/>
            <person name="Goldberg J."/>
            <person name="Grabherr M.G."/>
            <person name="Kodira C.D."/>
            <person name="Kohler A."/>
            <person name="Kuees U."/>
            <person name="Lindquist E.A."/>
            <person name="Lucas S.M."/>
            <person name="Mago R."/>
            <person name="Mauceli E."/>
            <person name="Morin E."/>
            <person name="Murat C."/>
            <person name="Pangilinan J.L."/>
            <person name="Park R."/>
            <person name="Pearson M."/>
            <person name="Quesneville H."/>
            <person name="Rouhier N."/>
            <person name="Sakthikumar S."/>
            <person name="Salamov A.A."/>
            <person name="Schmutz J."/>
            <person name="Selles B."/>
            <person name="Shapiro H."/>
            <person name="Tanguay P."/>
            <person name="Tuskan G.A."/>
            <person name="Henrissat B."/>
            <person name="Van de Peer Y."/>
            <person name="Rouze P."/>
            <person name="Ellis J.G."/>
            <person name="Dodds P.N."/>
            <person name="Schein J.E."/>
            <person name="Zhong S."/>
            <person name="Hamelin R.C."/>
            <person name="Grigoriev I.V."/>
            <person name="Szabo L.J."/>
            <person name="Martin F."/>
        </authorList>
    </citation>
    <scope>NUCLEOTIDE SEQUENCE [LARGE SCALE GENOMIC DNA]</scope>
    <source>
        <strain evidence="3">CRL 75-36-700-3 / race SCCL</strain>
    </source>
</reference>
<reference key="1">
    <citation type="submission" date="2007-01" db="EMBL/GenBank/DDBJ databases">
        <title>The Genome Sequence of Puccinia graminis f. sp. tritici Strain CRL 75-36-700-3.</title>
        <authorList>
            <consortium name="The Broad Institute Genome Sequencing Platform"/>
            <person name="Birren B."/>
            <person name="Lander E."/>
            <person name="Galagan J."/>
            <person name="Nusbaum C."/>
            <person name="Devon K."/>
            <person name="Cuomo C."/>
            <person name="Jaffe D."/>
            <person name="Butler J."/>
            <person name="Alvarez P."/>
            <person name="Gnerre S."/>
            <person name="Grabherr M."/>
            <person name="Mauceli E."/>
            <person name="Brockman W."/>
            <person name="Young S."/>
            <person name="LaButti K."/>
            <person name="Sykes S."/>
            <person name="DeCaprio D."/>
            <person name="Crawford M."/>
            <person name="Koehrsen M."/>
            <person name="Engels R."/>
            <person name="Montgomery P."/>
            <person name="Pearson M."/>
            <person name="Howarth C."/>
            <person name="Larson L."/>
            <person name="White J."/>
            <person name="Zeng Q."/>
            <person name="Kodira C."/>
            <person name="Yandava C."/>
            <person name="Alvarado L."/>
            <person name="O'Leary S."/>
            <person name="Szabo L."/>
            <person name="Dean R."/>
            <person name="Schein J."/>
        </authorList>
    </citation>
    <scope>NUCLEOTIDE SEQUENCE</scope>
    <source>
        <strain>CRL 75-36-700-3</strain>
    </source>
</reference>
<protein>
    <submittedName>
        <fullName evidence="2">Uncharacterized protein</fullName>
    </submittedName>
</protein>
<dbReference type="AlphaFoldDB" id="E3KCV9"/>
<sequence>MSSPHDMDTSEEDERPAGDGDASTSQGGRGGAANADDDEFDRMLGGGGEDHEDDEDSDSGIEDPTAALKHQVEREKRKRAHENSQANTRKVRKAVVGQQLPSQSGGLSRSIRNFIKFMMGMPASLSAYPAPPTKKEWDTWDNWTKNRYDKVTAHLKSFTEKNKEVAKPTLKKMYRDEMDRIRKHLTPPSFKPSGDVLNSAINIPIHVKKSCEQEIQLAGFGRLTFEWTARSFTASPWNGTLGTILIKHYYQWAKSQAGTLWDETSNMEKILDRWVQGQGKLMKKGDRSDGKSLDDLKREKARKASISRGKTKIAEKRRDVAMKKMGNQPSLALLFTKETISDWEDQPAPAKAKRIALQWRSAAFTMCAIKLDEMALTICKTTAEKAATRKLLERDPVSIQGVAVEFDMVPRKLPLDAYDPTFLLGLSPIEKEHLDAKEAIDLDAKVQTLNEMTQRGGTGMAQMARQKFGDPGLGGVPGPSSGS</sequence>
<evidence type="ECO:0000256" key="1">
    <source>
        <dbReference type="SAM" id="MobiDB-lite"/>
    </source>
</evidence>
<dbReference type="VEuPathDB" id="FungiDB:PGTG_07642"/>
<feature type="compositionally biased region" description="Basic and acidic residues" evidence="1">
    <location>
        <begin position="283"/>
        <end position="298"/>
    </location>
</feature>
<dbReference type="InParanoid" id="E3KCV9"/>
<dbReference type="KEGG" id="pgr:PGTG_07642"/>
<keyword evidence="3" id="KW-1185">Reference proteome</keyword>
<evidence type="ECO:0000313" key="2">
    <source>
        <dbReference type="EMBL" id="EFP82245.1"/>
    </source>
</evidence>
<feature type="compositionally biased region" description="Acidic residues" evidence="1">
    <location>
        <begin position="50"/>
        <end position="61"/>
    </location>
</feature>
<feature type="region of interest" description="Disordered" evidence="1">
    <location>
        <begin position="281"/>
        <end position="300"/>
    </location>
</feature>
<accession>E3KCV9</accession>
<evidence type="ECO:0000313" key="3">
    <source>
        <dbReference type="Proteomes" id="UP000008783"/>
    </source>
</evidence>
<feature type="region of interest" description="Disordered" evidence="1">
    <location>
        <begin position="1"/>
        <end position="106"/>
    </location>
</feature>
<dbReference type="EMBL" id="DS178281">
    <property type="protein sequence ID" value="EFP82245.1"/>
    <property type="molecule type" value="Genomic_DNA"/>
</dbReference>
<gene>
    <name evidence="2" type="ORF">PGTG_07642</name>
</gene>
<dbReference type="GeneID" id="10529618"/>
<dbReference type="RefSeq" id="XP_003326664.1">
    <property type="nucleotide sequence ID" value="XM_003326616.1"/>
</dbReference>
<dbReference type="Proteomes" id="UP000008783">
    <property type="component" value="Unassembled WGS sequence"/>
</dbReference>